<dbReference type="RefSeq" id="WP_183970956.1">
    <property type="nucleotide sequence ID" value="NZ_JACIBY010000001.1"/>
</dbReference>
<keyword evidence="1" id="KW-1133">Transmembrane helix</keyword>
<protein>
    <submittedName>
        <fullName evidence="3">Isoquinoline 1-oxidoreductase beta subunit</fullName>
        <ecNumber evidence="3">1.3.99.16</ecNumber>
    </submittedName>
</protein>
<dbReference type="InterPro" id="IPR012368">
    <property type="entry name" value="OxRdtase_Mopterin-bd_su_IorB"/>
</dbReference>
<dbReference type="Pfam" id="PF02738">
    <property type="entry name" value="MoCoBD_1"/>
    <property type="match status" value="1"/>
</dbReference>
<dbReference type="AlphaFoldDB" id="A0A7W5ZHX5"/>
<keyword evidence="4" id="KW-1185">Reference proteome</keyword>
<sequence length="723" mass="78524">MENADKKPKKGFSRRKFLAISGSGVAGTLALLYFGRGAIRRKISDFTSEMDIPADVSDFDHKLWFEVNADNTITLKSPKAEMGQGIFTGFAMLAAEELDVAVEKIKVVHANSLNGLLSNTGGSNSTSSFYVSIREVAATLRETLKLQASKLWNIPVASISTKDGMLTAGDKQLSYADLAKQITKWETTETPALRPSSQFKYVGKQQKRIDLPDKVLGKPIYGIDVTLPDMVYGAMLYSPYVKGTLKSADTSGAKNTAGVLKIVEETNWIGVVATSRYAAQTAVEKIKAEWDYNPNVSTKDLEKLITVGNGKEVNIQNDGDTDSVPDEVLTGEFRTPIGFHGNLEPSIVVADYKDNKITLYASFQNPAYLQTSVAEALDLKTEDVAIMPTYMGGGFGRKAFKSNAVEAAKLSKAVGKPVHLLATRQQEFQNGYVRPNTHHVLKGKVGKDGKILAFVHHLATGPMIFNSVPAIAETILGADFIVAGHGARCPYHVTNIKTTVWHNNLPFETSIWRGVGMFANTFAIESFMDELAHKAGVNPLKLRIDHCNDTPQLVRRKKLLEIIGEKSGWHLPKSEGIGRGLAVCDDRKTVSAAVVEVKIVDGAIKIVKVTQAIDAGKIINPDGIKQQVEGATMMAISATLYEQGTVENGQFVQTNFHNYQVVRLSDTPEIEVILHEGSEVPSGVGEPPLSPIAPAIANAIFDLTGKRLRSLPLQLAFQAASNL</sequence>
<evidence type="ECO:0000313" key="4">
    <source>
        <dbReference type="Proteomes" id="UP000541352"/>
    </source>
</evidence>
<keyword evidence="3" id="KW-0560">Oxidoreductase</keyword>
<dbReference type="PANTHER" id="PTHR47495">
    <property type="entry name" value="ALDEHYDE DEHYDROGENASE"/>
    <property type="match status" value="1"/>
</dbReference>
<dbReference type="PANTHER" id="PTHR47495:SF2">
    <property type="entry name" value="ALDEHYDE DEHYDROGENASE"/>
    <property type="match status" value="1"/>
</dbReference>
<name>A0A7W5ZHX5_9BACT</name>
<dbReference type="Proteomes" id="UP000541352">
    <property type="component" value="Unassembled WGS sequence"/>
</dbReference>
<dbReference type="Gene3D" id="3.90.1170.50">
    <property type="entry name" value="Aldehyde oxidase/xanthine dehydrogenase, a/b hammerhead"/>
    <property type="match status" value="1"/>
</dbReference>
<keyword evidence="1" id="KW-0812">Transmembrane</keyword>
<feature type="transmembrane region" description="Helical" evidence="1">
    <location>
        <begin position="17"/>
        <end position="35"/>
    </location>
</feature>
<dbReference type="InterPro" id="IPR008274">
    <property type="entry name" value="AldOxase/xan_DH_MoCoBD1"/>
</dbReference>
<dbReference type="Gene3D" id="3.30.365.10">
    <property type="entry name" value="Aldehyde oxidase/xanthine dehydrogenase, molybdopterin binding domain"/>
    <property type="match status" value="4"/>
</dbReference>
<dbReference type="EC" id="1.3.99.16" evidence="3"/>
<dbReference type="InterPro" id="IPR037165">
    <property type="entry name" value="AldOxase/xan_DH_Mopterin-bd_sf"/>
</dbReference>
<evidence type="ECO:0000259" key="2">
    <source>
        <dbReference type="SMART" id="SM01008"/>
    </source>
</evidence>
<accession>A0A7W5ZHX5</accession>
<dbReference type="InterPro" id="IPR052516">
    <property type="entry name" value="N-heterocyclic_Hydroxylase"/>
</dbReference>
<reference evidence="3 4" key="1">
    <citation type="submission" date="2020-08" db="EMBL/GenBank/DDBJ databases">
        <title>Genomic Encyclopedia of Type Strains, Phase IV (KMG-IV): sequencing the most valuable type-strain genomes for metagenomic binning, comparative biology and taxonomic classification.</title>
        <authorList>
            <person name="Goeker M."/>
        </authorList>
    </citation>
    <scope>NUCLEOTIDE SEQUENCE [LARGE SCALE GENOMIC DNA]</scope>
    <source>
        <strain evidence="3 4">DSM 17976</strain>
    </source>
</reference>
<dbReference type="GO" id="GO:0047121">
    <property type="term" value="F:isoquinoline 1-oxidoreductase activity"/>
    <property type="evidence" value="ECO:0007669"/>
    <property type="project" value="UniProtKB-EC"/>
</dbReference>
<dbReference type="InterPro" id="IPR046867">
    <property type="entry name" value="AldOxase/xan_DH_MoCoBD2"/>
</dbReference>
<evidence type="ECO:0000313" key="3">
    <source>
        <dbReference type="EMBL" id="MBB3836172.1"/>
    </source>
</evidence>
<dbReference type="InterPro" id="IPR000674">
    <property type="entry name" value="Ald_Oxase/Xan_DH_a/b"/>
</dbReference>
<feature type="domain" description="Aldehyde oxidase/xanthine dehydrogenase a/b hammerhead" evidence="2">
    <location>
        <begin position="216"/>
        <end position="294"/>
    </location>
</feature>
<keyword evidence="1" id="KW-0472">Membrane</keyword>
<dbReference type="SMART" id="SM01008">
    <property type="entry name" value="Ald_Xan_dh_C"/>
    <property type="match status" value="1"/>
</dbReference>
<dbReference type="Pfam" id="PF20256">
    <property type="entry name" value="MoCoBD_2"/>
    <property type="match status" value="2"/>
</dbReference>
<dbReference type="SUPFAM" id="SSF56003">
    <property type="entry name" value="Molybdenum cofactor-binding domain"/>
    <property type="match status" value="2"/>
</dbReference>
<proteinExistence type="predicted"/>
<comment type="caution">
    <text evidence="3">The sequence shown here is derived from an EMBL/GenBank/DDBJ whole genome shotgun (WGS) entry which is preliminary data.</text>
</comment>
<dbReference type="EMBL" id="JACIBY010000001">
    <property type="protein sequence ID" value="MBB3836172.1"/>
    <property type="molecule type" value="Genomic_DNA"/>
</dbReference>
<gene>
    <name evidence="3" type="ORF">FHS57_000154</name>
</gene>
<dbReference type="PIRSF" id="PIRSF036389">
    <property type="entry name" value="IOR_B"/>
    <property type="match status" value="1"/>
</dbReference>
<evidence type="ECO:0000256" key="1">
    <source>
        <dbReference type="SAM" id="Phobius"/>
    </source>
</evidence>
<organism evidence="3 4">
    <name type="scientific">Runella defluvii</name>
    <dbReference type="NCBI Taxonomy" id="370973"/>
    <lineage>
        <taxon>Bacteria</taxon>
        <taxon>Pseudomonadati</taxon>
        <taxon>Bacteroidota</taxon>
        <taxon>Cytophagia</taxon>
        <taxon>Cytophagales</taxon>
        <taxon>Spirosomataceae</taxon>
        <taxon>Runella</taxon>
    </lineage>
</organism>